<proteinExistence type="predicted"/>
<reference evidence="2" key="2">
    <citation type="submission" date="2025-09" db="UniProtKB">
        <authorList>
            <consortium name="Ensembl"/>
        </authorList>
    </citation>
    <scope>IDENTIFICATION</scope>
</reference>
<protein>
    <recommendedName>
        <fullName evidence="1">Reverse transcriptase domain-containing protein</fullName>
    </recommendedName>
</protein>
<feature type="domain" description="Reverse transcriptase" evidence="1">
    <location>
        <begin position="14"/>
        <end position="95"/>
    </location>
</feature>
<dbReference type="InterPro" id="IPR000477">
    <property type="entry name" value="RT_dom"/>
</dbReference>
<accession>A0A3Q4GNV2</accession>
<dbReference type="Ensembl" id="ENSNBRT00000011676.1">
    <property type="protein sequence ID" value="ENSNBRP00000011355.1"/>
    <property type="gene ID" value="ENSNBRG00000008849.1"/>
</dbReference>
<evidence type="ECO:0000313" key="2">
    <source>
        <dbReference type="Ensembl" id="ENSNBRP00000011355.1"/>
    </source>
</evidence>
<organism evidence="2 3">
    <name type="scientific">Neolamprologus brichardi</name>
    <name type="common">Fairy cichlid</name>
    <name type="synonym">Lamprologus brichardi</name>
    <dbReference type="NCBI Taxonomy" id="32507"/>
    <lineage>
        <taxon>Eukaryota</taxon>
        <taxon>Metazoa</taxon>
        <taxon>Chordata</taxon>
        <taxon>Craniata</taxon>
        <taxon>Vertebrata</taxon>
        <taxon>Euteleostomi</taxon>
        <taxon>Actinopterygii</taxon>
        <taxon>Neopterygii</taxon>
        <taxon>Teleostei</taxon>
        <taxon>Neoteleostei</taxon>
        <taxon>Acanthomorphata</taxon>
        <taxon>Ovalentaria</taxon>
        <taxon>Cichlomorphae</taxon>
        <taxon>Cichliformes</taxon>
        <taxon>Cichlidae</taxon>
        <taxon>African cichlids</taxon>
        <taxon>Pseudocrenilabrinae</taxon>
        <taxon>Lamprologini</taxon>
        <taxon>Neolamprologus</taxon>
    </lineage>
</organism>
<evidence type="ECO:0000259" key="1">
    <source>
        <dbReference type="Pfam" id="PF00078"/>
    </source>
</evidence>
<name>A0A3Q4GNV2_NEOBR</name>
<sequence length="280" mass="31723">MYILGVQPYTKFTGCPLSPLLFNLSIEPLAAALRMDPRIRGITRGNTIHKCSLYADDLLLYITDPEASIPLALDLIGSFGRLSRYRLNLAKSTLFPVNSLAKEANYSAFQFRLEHSSSTDLGIQITDTYQDLFKQNFTPLLEKTKSDLARWSVLPISLAGRVNTIKMVVLPRFMYLFQMIPLFLPKTFFTQLDGLISSYIWDKKVPRIRKSLLQCSKSEGAANIVKLSTWMRANVISNFSFLSQSNFTVASAIMVYVKYETKDFGEGFLCLKKCLHNTHS</sequence>
<dbReference type="STRING" id="32507.ENSNBRP00000011355"/>
<dbReference type="GeneTree" id="ENSGT00940000165023"/>
<dbReference type="Proteomes" id="UP000261580">
    <property type="component" value="Unassembled WGS sequence"/>
</dbReference>
<dbReference type="OMA" id="RITEYIW"/>
<evidence type="ECO:0000313" key="3">
    <source>
        <dbReference type="Proteomes" id="UP000261580"/>
    </source>
</evidence>
<dbReference type="AlphaFoldDB" id="A0A3Q4GNV2"/>
<keyword evidence="3" id="KW-1185">Reference proteome</keyword>
<dbReference type="Pfam" id="PF00078">
    <property type="entry name" value="RVT_1"/>
    <property type="match status" value="1"/>
</dbReference>
<dbReference type="PANTHER" id="PTHR31635:SF196">
    <property type="entry name" value="REVERSE TRANSCRIPTASE DOMAIN-CONTAINING PROTEIN-RELATED"/>
    <property type="match status" value="1"/>
</dbReference>
<reference evidence="2" key="1">
    <citation type="submission" date="2025-08" db="UniProtKB">
        <authorList>
            <consortium name="Ensembl"/>
        </authorList>
    </citation>
    <scope>IDENTIFICATION</scope>
</reference>
<dbReference type="PANTHER" id="PTHR31635">
    <property type="entry name" value="REVERSE TRANSCRIPTASE DOMAIN-CONTAINING PROTEIN-RELATED"/>
    <property type="match status" value="1"/>
</dbReference>